<evidence type="ECO:0000256" key="7">
    <source>
        <dbReference type="ARBA" id="ARBA00022989"/>
    </source>
</evidence>
<proteinExistence type="inferred from homology"/>
<dbReference type="GO" id="GO:0009636">
    <property type="term" value="P:response to toxic substance"/>
    <property type="evidence" value="ECO:0007669"/>
    <property type="project" value="UniProtKB-ARBA"/>
</dbReference>
<dbReference type="Gene3D" id="3.30.70.1430">
    <property type="entry name" value="Multidrug efflux transporter AcrB pore domain"/>
    <property type="match status" value="2"/>
</dbReference>
<accession>A0A238YX09</accession>
<feature type="transmembrane region" description="Helical" evidence="9">
    <location>
        <begin position="873"/>
        <end position="890"/>
    </location>
</feature>
<dbReference type="SUPFAM" id="SSF82693">
    <property type="entry name" value="Multidrug efflux transporter AcrB pore domain, PN1, PN2, PC1 and PC2 subdomains"/>
    <property type="match status" value="4"/>
</dbReference>
<dbReference type="RefSeq" id="WP_089272462.1">
    <property type="nucleotide sequence ID" value="NZ_FZOC01000002.1"/>
</dbReference>
<dbReference type="EMBL" id="FZOC01000002">
    <property type="protein sequence ID" value="SNR75472.1"/>
    <property type="molecule type" value="Genomic_DNA"/>
</dbReference>
<evidence type="ECO:0000256" key="6">
    <source>
        <dbReference type="ARBA" id="ARBA00022692"/>
    </source>
</evidence>
<reference evidence="11 12" key="1">
    <citation type="submission" date="2017-06" db="EMBL/GenBank/DDBJ databases">
        <authorList>
            <person name="Kim H.J."/>
            <person name="Triplett B.A."/>
        </authorList>
    </citation>
    <scope>NUCLEOTIDE SEQUENCE [LARGE SCALE GENOMIC DNA]</scope>
    <source>
        <strain evidence="11 12">DSM 13116</strain>
    </source>
</reference>
<evidence type="ECO:0000256" key="5">
    <source>
        <dbReference type="ARBA" id="ARBA00022519"/>
    </source>
</evidence>
<comment type="similarity">
    <text evidence="2">Belongs to the resistance-nodulation-cell division (RND) (TC 2.A.6) family.</text>
</comment>
<dbReference type="InterPro" id="IPR000731">
    <property type="entry name" value="SSD"/>
</dbReference>
<dbReference type="InterPro" id="IPR027463">
    <property type="entry name" value="AcrB_DN_DC_subdom"/>
</dbReference>
<dbReference type="FunFam" id="1.20.1640.10:FF:000001">
    <property type="entry name" value="Efflux pump membrane transporter"/>
    <property type="match status" value="1"/>
</dbReference>
<feature type="transmembrane region" description="Helical" evidence="9">
    <location>
        <begin position="440"/>
        <end position="460"/>
    </location>
</feature>
<evidence type="ECO:0000256" key="8">
    <source>
        <dbReference type="ARBA" id="ARBA00023136"/>
    </source>
</evidence>
<evidence type="ECO:0000256" key="4">
    <source>
        <dbReference type="ARBA" id="ARBA00022475"/>
    </source>
</evidence>
<keyword evidence="5" id="KW-0997">Cell inner membrane</keyword>
<keyword evidence="8 9" id="KW-0472">Membrane</keyword>
<feature type="transmembrane region" description="Helical" evidence="9">
    <location>
        <begin position="897"/>
        <end position="919"/>
    </location>
</feature>
<feature type="transmembrane region" description="Helical" evidence="9">
    <location>
        <begin position="1006"/>
        <end position="1028"/>
    </location>
</feature>
<evidence type="ECO:0000256" key="3">
    <source>
        <dbReference type="ARBA" id="ARBA00022448"/>
    </source>
</evidence>
<evidence type="ECO:0000313" key="11">
    <source>
        <dbReference type="EMBL" id="SNR75472.1"/>
    </source>
</evidence>
<evidence type="ECO:0000256" key="1">
    <source>
        <dbReference type="ARBA" id="ARBA00004429"/>
    </source>
</evidence>
<dbReference type="Gene3D" id="3.30.2090.10">
    <property type="entry name" value="Multidrug efflux transporter AcrB TolC docking domain, DN and DC subdomains"/>
    <property type="match status" value="2"/>
</dbReference>
<dbReference type="Proteomes" id="UP000198324">
    <property type="component" value="Unassembled WGS sequence"/>
</dbReference>
<dbReference type="Pfam" id="PF00873">
    <property type="entry name" value="ACR_tran"/>
    <property type="match status" value="1"/>
</dbReference>
<comment type="subcellular location">
    <subcellularLocation>
        <location evidence="1">Cell inner membrane</location>
        <topology evidence="1">Multi-pass membrane protein</topology>
    </subcellularLocation>
</comment>
<dbReference type="PROSITE" id="PS50156">
    <property type="entry name" value="SSD"/>
    <property type="match status" value="1"/>
</dbReference>
<dbReference type="GO" id="GO:0015562">
    <property type="term" value="F:efflux transmembrane transporter activity"/>
    <property type="evidence" value="ECO:0007669"/>
    <property type="project" value="InterPro"/>
</dbReference>
<name>A0A238YX09_9BACT</name>
<dbReference type="Gene3D" id="1.20.1640.10">
    <property type="entry name" value="Multidrug efflux transporter AcrB transmembrane domain"/>
    <property type="match status" value="2"/>
</dbReference>
<gene>
    <name evidence="11" type="ORF">SAMN04488503_1051</name>
</gene>
<keyword evidence="3" id="KW-0813">Transport</keyword>
<dbReference type="GO" id="GO:0005886">
    <property type="term" value="C:plasma membrane"/>
    <property type="evidence" value="ECO:0007669"/>
    <property type="project" value="UniProtKB-SubCell"/>
</dbReference>
<feature type="transmembrane region" description="Helical" evidence="9">
    <location>
        <begin position="368"/>
        <end position="389"/>
    </location>
</feature>
<dbReference type="InterPro" id="IPR004764">
    <property type="entry name" value="MdtF-like"/>
</dbReference>
<feature type="domain" description="SSD" evidence="10">
    <location>
        <begin position="371"/>
        <end position="497"/>
    </location>
</feature>
<keyword evidence="7 9" id="KW-1133">Transmembrane helix</keyword>
<evidence type="ECO:0000256" key="2">
    <source>
        <dbReference type="ARBA" id="ARBA00010942"/>
    </source>
</evidence>
<feature type="transmembrane region" description="Helical" evidence="9">
    <location>
        <begin position="395"/>
        <end position="419"/>
    </location>
</feature>
<feature type="transmembrane region" description="Helical" evidence="9">
    <location>
        <begin position="974"/>
        <end position="994"/>
    </location>
</feature>
<evidence type="ECO:0000313" key="12">
    <source>
        <dbReference type="Proteomes" id="UP000198324"/>
    </source>
</evidence>
<dbReference type="Gene3D" id="3.30.70.1440">
    <property type="entry name" value="Multidrug efflux transporter AcrB pore domain"/>
    <property type="match status" value="1"/>
</dbReference>
<keyword evidence="4" id="KW-1003">Cell membrane</keyword>
<dbReference type="SUPFAM" id="SSF82866">
    <property type="entry name" value="Multidrug efflux transporter AcrB transmembrane domain"/>
    <property type="match status" value="2"/>
</dbReference>
<organism evidence="11 12">
    <name type="scientific">Humidesulfovibrio mexicanus</name>
    <dbReference type="NCBI Taxonomy" id="147047"/>
    <lineage>
        <taxon>Bacteria</taxon>
        <taxon>Pseudomonadati</taxon>
        <taxon>Thermodesulfobacteriota</taxon>
        <taxon>Desulfovibrionia</taxon>
        <taxon>Desulfovibrionales</taxon>
        <taxon>Desulfovibrionaceae</taxon>
        <taxon>Humidesulfovibrio</taxon>
    </lineage>
</organism>
<dbReference type="PRINTS" id="PR00702">
    <property type="entry name" value="ACRIFLAVINRP"/>
</dbReference>
<dbReference type="Gene3D" id="3.30.70.1320">
    <property type="entry name" value="Multidrug efflux transporter AcrB pore domain like"/>
    <property type="match status" value="1"/>
</dbReference>
<dbReference type="SUPFAM" id="SSF82714">
    <property type="entry name" value="Multidrug efflux transporter AcrB TolC docking domain, DN and DC subdomains"/>
    <property type="match status" value="2"/>
</dbReference>
<feature type="transmembrane region" description="Helical" evidence="9">
    <location>
        <begin position="540"/>
        <end position="559"/>
    </location>
</feature>
<feature type="transmembrane region" description="Helical" evidence="9">
    <location>
        <begin position="472"/>
        <end position="499"/>
    </location>
</feature>
<dbReference type="InterPro" id="IPR001036">
    <property type="entry name" value="Acrflvin-R"/>
</dbReference>
<dbReference type="NCBIfam" id="NF000282">
    <property type="entry name" value="RND_permease_1"/>
    <property type="match status" value="1"/>
</dbReference>
<evidence type="ECO:0000256" key="9">
    <source>
        <dbReference type="SAM" id="Phobius"/>
    </source>
</evidence>
<feature type="transmembrane region" description="Helical" evidence="9">
    <location>
        <begin position="12"/>
        <end position="32"/>
    </location>
</feature>
<dbReference type="PANTHER" id="PTHR32063">
    <property type="match status" value="1"/>
</dbReference>
<keyword evidence="12" id="KW-1185">Reference proteome</keyword>
<dbReference type="AlphaFoldDB" id="A0A238YX09"/>
<keyword evidence="6 9" id="KW-0812">Transmembrane</keyword>
<feature type="transmembrane region" description="Helical" evidence="9">
    <location>
        <begin position="925"/>
        <end position="946"/>
    </location>
</feature>
<feature type="transmembrane region" description="Helical" evidence="9">
    <location>
        <begin position="342"/>
        <end position="361"/>
    </location>
</feature>
<sequence length="1050" mass="111790">MVNFFIHRPIFSAVISIIITIVGGLCIAVLPVSQFPSRIAPSTVQVVASYSGASAQVVEETVAAPIEQQVNGADGMLYMNSVSSNDGRMVLNVSFDANRDLELATVDVQNRVQLATPSLPADVTRAGVSVMKQSPDMVLVVNLTSPKGIYDSLFLENYARINLVDAISRIPGVGNVTLAANLTYGMRVWLDPNKMTELGLTAVDVANAISEQNVQAPAGQFGQQPAPEIVANQITVQVKGRLSEPSEFENIILRAGTAGNIVRVKDVGRVELGSESYRGYSRLNTQPTSTICIYQLPGANAIDLSNKLRALMADRAKSFPEGMEYKIPFDTTRFVRASIESVLHTLFEAVILVLVVVFIFLQDWRATLIPMITVPVALIGTFASFPLLGFSINTITLFAMVLAIGIVVDDAIVVVEAVQHKIDHDGLAPIEATKKAMSEVAGPIVAISLVLMSVFLPSAFMSGTTGRLYQQFAVTVAVSVGISALNALTLSPALCSILLRPAQEKSGALGRFFGAFNRGFESLTRGYGELVKKAIRMSGIVLLALGGVVLGTGGVLKVLPTGFVPSEDMGYYIVAVNLPEAASLKRNDALVKKMEAVLVNDPAVADTIVLGGLNILTGGYSSYTSCLFVVLKPWDERTTPQLSLGASLKRAQAAFSQMPEARIVCIPPPTVPGMGSTGGYQFEMQDRGSKSVAELARNSGELWKAVAANKAVGGAFTDFSVNVPQYFFDVDREKVKSQGVALSDVFNTLQIMLGGKYVNDFNKFGRTYRVMLQAESQYRATEADLSRFFVRNSSGVMVPLNTLGAGASIKGPEYIRRYNLYRAVEFTSGAAPGHSTGELIAAVERAAAKNLPQGYGMEWTGIAFQEKQSGSQAVVAFGMGLLMVFLVLAAQYESWSIPFAVILSIPTSVFGAMTGQMLRGFDNNVYAQIGLVVLIGLAAKNAILIVEFAKVRRESGLPTAEAALEGALARFRPILMTSFAFILGVVPLALAKGAGAAARNTMGTAVFGGMLCAAAMGVVLIPVLYSVIQNLSERLRAKRGPGAQGGKGGA</sequence>
<protein>
    <submittedName>
        <fullName evidence="11">Hydrophobic/amphiphilic exporter-1, HAE1 family</fullName>
    </submittedName>
</protein>
<dbReference type="OrthoDB" id="9759330at2"/>
<dbReference type="FunFam" id="3.30.70.1430:FF:000001">
    <property type="entry name" value="Efflux pump membrane transporter"/>
    <property type="match status" value="1"/>
</dbReference>
<dbReference type="GO" id="GO:0042910">
    <property type="term" value="F:xenobiotic transmembrane transporter activity"/>
    <property type="evidence" value="ECO:0007669"/>
    <property type="project" value="TreeGrafter"/>
</dbReference>
<dbReference type="NCBIfam" id="TIGR00915">
    <property type="entry name" value="2A0602"/>
    <property type="match status" value="1"/>
</dbReference>
<evidence type="ECO:0000259" key="10">
    <source>
        <dbReference type="PROSITE" id="PS50156"/>
    </source>
</evidence>
<dbReference type="PANTHER" id="PTHR32063:SF11">
    <property type="entry name" value="CATION OR DRUG EFFLUX SYSTEM PROTEIN"/>
    <property type="match status" value="1"/>
</dbReference>